<feature type="domain" description="26S proteasome non-ATPase regulatory subunit 1/RPN2 N-terminal" evidence="7">
    <location>
        <begin position="9"/>
        <end position="277"/>
    </location>
</feature>
<feature type="region of interest" description="Disordered" evidence="5">
    <location>
        <begin position="867"/>
        <end position="939"/>
    </location>
</feature>
<feature type="domain" description="26S proteasome regulatory subunit RPN2 C-terminal" evidence="6">
    <location>
        <begin position="819"/>
        <end position="984"/>
    </location>
</feature>
<feature type="compositionally biased region" description="Low complexity" evidence="5">
    <location>
        <begin position="985"/>
        <end position="1018"/>
    </location>
</feature>
<dbReference type="Pfam" id="PF18004">
    <property type="entry name" value="RPN2_C"/>
    <property type="match status" value="1"/>
</dbReference>
<organism evidence="8 9">
    <name type="scientific">Coccomyxa viridis</name>
    <dbReference type="NCBI Taxonomy" id="1274662"/>
    <lineage>
        <taxon>Eukaryota</taxon>
        <taxon>Viridiplantae</taxon>
        <taxon>Chlorophyta</taxon>
        <taxon>core chlorophytes</taxon>
        <taxon>Trebouxiophyceae</taxon>
        <taxon>Trebouxiophyceae incertae sedis</taxon>
        <taxon>Coccomyxaceae</taxon>
        <taxon>Coccomyxa</taxon>
    </lineage>
</organism>
<proteinExistence type="inferred from homology"/>
<dbReference type="Pfam" id="PF21505">
    <property type="entry name" value="RPN2_N"/>
    <property type="match status" value="1"/>
</dbReference>
<evidence type="ECO:0000256" key="5">
    <source>
        <dbReference type="SAM" id="MobiDB-lite"/>
    </source>
</evidence>
<dbReference type="InterPro" id="IPR016024">
    <property type="entry name" value="ARM-type_fold"/>
</dbReference>
<comment type="subunit">
    <text evidence="4">Component of the 19S regulatory particle (RP/PA700) base subcomplex of the 26S proteasome. The 26S proteasome is composed of a core protease (CP), known as the 20S proteasome, capped at one or both ends by the 19S regulatory particle (RP/PA700).</text>
</comment>
<evidence type="ECO:0000256" key="4">
    <source>
        <dbReference type="PIRNR" id="PIRNR015947"/>
    </source>
</evidence>
<dbReference type="InterPro" id="IPR048570">
    <property type="entry name" value="PSMD1_RPN2_N"/>
</dbReference>
<feature type="region of interest" description="Disordered" evidence="5">
    <location>
        <begin position="280"/>
        <end position="328"/>
    </location>
</feature>
<dbReference type="InterPro" id="IPR040623">
    <property type="entry name" value="RPN2_C"/>
</dbReference>
<evidence type="ECO:0000313" key="9">
    <source>
        <dbReference type="Proteomes" id="UP001497392"/>
    </source>
</evidence>
<dbReference type="PANTHER" id="PTHR10943">
    <property type="entry name" value="26S PROTEASOME NON-ATPASE REGULATORY SUBUNIT"/>
    <property type="match status" value="1"/>
</dbReference>
<dbReference type="SUPFAM" id="SSF48371">
    <property type="entry name" value="ARM repeat"/>
    <property type="match status" value="1"/>
</dbReference>
<reference evidence="8 9" key="1">
    <citation type="submission" date="2024-06" db="EMBL/GenBank/DDBJ databases">
        <authorList>
            <person name="Kraege A."/>
            <person name="Thomma B."/>
        </authorList>
    </citation>
    <scope>NUCLEOTIDE SEQUENCE [LARGE SCALE GENOMIC DNA]</scope>
</reference>
<feature type="compositionally biased region" description="Low complexity" evidence="5">
    <location>
        <begin position="305"/>
        <end position="323"/>
    </location>
</feature>
<dbReference type="EMBL" id="CAXHTA020000005">
    <property type="protein sequence ID" value="CAL5221336.1"/>
    <property type="molecule type" value="Genomic_DNA"/>
</dbReference>
<name>A0ABP1FPJ8_9CHLO</name>
<accession>A0ABP1FPJ8</accession>
<dbReference type="InterPro" id="IPR016642">
    <property type="entry name" value="26S_Psome_Rpn2"/>
</dbReference>
<dbReference type="PIRSF" id="PIRSF015947">
    <property type="entry name" value="26S_Psome_Rpn2"/>
    <property type="match status" value="1"/>
</dbReference>
<dbReference type="Gene3D" id="1.25.10.10">
    <property type="entry name" value="Leucine-rich Repeat Variant"/>
    <property type="match status" value="1"/>
</dbReference>
<feature type="compositionally biased region" description="Basic and acidic residues" evidence="5">
    <location>
        <begin position="874"/>
        <end position="885"/>
    </location>
</feature>
<dbReference type="PANTHER" id="PTHR10943:SF2">
    <property type="entry name" value="26S PROTEASOME NON-ATPASE REGULATORY SUBUNIT 1"/>
    <property type="match status" value="1"/>
</dbReference>
<evidence type="ECO:0000256" key="3">
    <source>
        <dbReference type="ARBA" id="ARBA00022942"/>
    </source>
</evidence>
<keyword evidence="3 4" id="KW-0647">Proteasome</keyword>
<keyword evidence="2" id="KW-0677">Repeat</keyword>
<evidence type="ECO:0000259" key="6">
    <source>
        <dbReference type="Pfam" id="PF18004"/>
    </source>
</evidence>
<dbReference type="Proteomes" id="UP001497392">
    <property type="component" value="Unassembled WGS sequence"/>
</dbReference>
<dbReference type="InterPro" id="IPR002015">
    <property type="entry name" value="Proteasome/cyclosome_rpt"/>
</dbReference>
<evidence type="ECO:0000259" key="7">
    <source>
        <dbReference type="Pfam" id="PF21505"/>
    </source>
</evidence>
<evidence type="ECO:0000256" key="2">
    <source>
        <dbReference type="ARBA" id="ARBA00022737"/>
    </source>
</evidence>
<evidence type="ECO:0000256" key="1">
    <source>
        <dbReference type="ARBA" id="ARBA00006308"/>
    </source>
</evidence>
<dbReference type="Pfam" id="PF13646">
    <property type="entry name" value="HEAT_2"/>
    <property type="match status" value="1"/>
</dbReference>
<sequence>MAVAVQPSSAANLLALLKEDDDALKLYALQSLNKVVHEFWFQIASAIANVEAFYEDEDFSHRELAALVASKVFYHLGELDEALSYALGAGKLFDINEPSEYVQTTLDQCIDQYVALRNCPAEGGKEEPIDQRLVAIVERLFERCFRDGQYEQGVGIALESKRLDKLEEAVHRAPDTVAILRYALRVCQRVVASKDFRFQVLRLLIKLYESVENPDWVSISQCLLLLDDAPEVAKVIERLLKGTEDDVLLAYQLCFDLFENESQAFNFKVTELLEQSAPKRPAALETNGHAAEAGSAAHNLPNGEASSAPAPGVAPAAQNGAAAHAEDMETDGAAPIAQAAPAPSLKPEEERYLERFGRLRGILDGTMSISHYLEFLYSHNHADLQILKSVKAATEVRNSVSHSAIIFANALMHCGTTVDSFLRDNLDWLSRATNWAKFSATAGLGVIHRGHLAEGRNLMRPYLPREGMSSSPYSEGGALYALGLMYSNYDQNNKAFLLQSLRDSSSEVAQHGACLGLGLASLGSNDEEVFEEVKNVLYTDSAVAGEAAGIALGLISVGSASEKTQELLTYAHDTQHEKIIRGILLGLALMMYGQEEGSDGLTESMIRDQDPILRYGGMFVIGMAYRGTANNSMIQKLLHFAVSDVSDDVRRAAVINLGFLLLSVPDQCPPIVALLAESYNAHVRYGAAMAVGVSCAGTGMRSALDLLAPLLTDAVDFVRQGALIANALVLMQQPESKVASFRKRLEKVVGDKHEEVMGRMGAIMATGLLDAGGRNVTVGLRSASGFFRRTSCVGMMLFLQYWYWYPLSYCLSLALQPSALIGLNADLKLPKMQVVCKCKPSLFAYPKPVTAEASKVAAKVPTAVLSTTARHKKREADKKAAEKPEGSGADAAGPTEEGAAMETDEKEGAAEGGKEGEAGEPAKPSKAPEALSHRLDNPCRVTPAQQKFVALEEGSRWWPIHPARPLTGIIVFKDLQPGTEVELVSSSAAEAPAPAQPSEAAPAASAPAQAPAAAPAAAADDEPPPPEPFEYTPSGGH</sequence>
<comment type="caution">
    <text evidence="8">The sequence shown here is derived from an EMBL/GenBank/DDBJ whole genome shotgun (WGS) entry which is preliminary data.</text>
</comment>
<comment type="function">
    <text evidence="4">Acts as a regulatory subunit of the 26S proteasome which is involved in the ATP-dependent degradation of ubiquitinated proteins.</text>
</comment>
<comment type="similarity">
    <text evidence="1 4">Belongs to the proteasome subunit S1 family.</text>
</comment>
<feature type="compositionally biased region" description="Basic and acidic residues" evidence="5">
    <location>
        <begin position="906"/>
        <end position="917"/>
    </location>
</feature>
<dbReference type="Pfam" id="PF01851">
    <property type="entry name" value="PC_rep"/>
    <property type="match status" value="2"/>
</dbReference>
<feature type="region of interest" description="Disordered" evidence="5">
    <location>
        <begin position="983"/>
        <end position="1037"/>
    </location>
</feature>
<gene>
    <name evidence="8" type="primary">g3511</name>
    <name evidence="8" type="ORF">VP750_LOCUS2995</name>
</gene>
<evidence type="ECO:0000313" key="8">
    <source>
        <dbReference type="EMBL" id="CAL5221336.1"/>
    </source>
</evidence>
<protein>
    <recommendedName>
        <fullName evidence="4">26S proteasome non-ATPase regulatory subunit 1 homolog</fullName>
    </recommendedName>
</protein>
<keyword evidence="9" id="KW-1185">Reference proteome</keyword>
<dbReference type="InterPro" id="IPR011989">
    <property type="entry name" value="ARM-like"/>
</dbReference>